<dbReference type="WBParaSite" id="scf7180000422543.g9189">
    <property type="protein sequence ID" value="scf7180000422543.g9189"/>
    <property type="gene ID" value="scf7180000422543.g9189"/>
</dbReference>
<evidence type="ECO:0000256" key="1">
    <source>
        <dbReference type="SAM" id="MobiDB-lite"/>
    </source>
</evidence>
<name>A0A915NY35_9BILA</name>
<proteinExistence type="predicted"/>
<dbReference type="AlphaFoldDB" id="A0A915NY35"/>
<dbReference type="Proteomes" id="UP000887560">
    <property type="component" value="Unplaced"/>
</dbReference>
<evidence type="ECO:0000313" key="2">
    <source>
        <dbReference type="Proteomes" id="UP000887560"/>
    </source>
</evidence>
<accession>A0A915NY35</accession>
<protein>
    <submittedName>
        <fullName evidence="3">Uncharacterized protein</fullName>
    </submittedName>
</protein>
<keyword evidence="2" id="KW-1185">Reference proteome</keyword>
<evidence type="ECO:0000313" key="3">
    <source>
        <dbReference type="WBParaSite" id="scf7180000422543.g9189"/>
    </source>
</evidence>
<organism evidence="2 3">
    <name type="scientific">Meloidogyne floridensis</name>
    <dbReference type="NCBI Taxonomy" id="298350"/>
    <lineage>
        <taxon>Eukaryota</taxon>
        <taxon>Metazoa</taxon>
        <taxon>Ecdysozoa</taxon>
        <taxon>Nematoda</taxon>
        <taxon>Chromadorea</taxon>
        <taxon>Rhabditida</taxon>
        <taxon>Tylenchina</taxon>
        <taxon>Tylenchomorpha</taxon>
        <taxon>Tylenchoidea</taxon>
        <taxon>Meloidogynidae</taxon>
        <taxon>Meloidogyninae</taxon>
        <taxon>Meloidogyne</taxon>
    </lineage>
</organism>
<reference evidence="3" key="1">
    <citation type="submission" date="2022-11" db="UniProtKB">
        <authorList>
            <consortium name="WormBaseParasite"/>
        </authorList>
    </citation>
    <scope>IDENTIFICATION</scope>
</reference>
<feature type="region of interest" description="Disordered" evidence="1">
    <location>
        <begin position="63"/>
        <end position="82"/>
    </location>
</feature>
<sequence length="82" mass="9263">MMTMLEHPEQICLKSDSVTTSNSVHHHQSSNIPLILDPSNVSSLPGERQIVCEQATITHQQQQLQQTISSHHNLDQQQQVIK</sequence>